<proteinExistence type="predicted"/>
<dbReference type="Proteomes" id="UP000295083">
    <property type="component" value="Unassembled WGS sequence"/>
</dbReference>
<evidence type="ECO:0000313" key="2">
    <source>
        <dbReference type="Proteomes" id="UP000295083"/>
    </source>
</evidence>
<dbReference type="AlphaFoldDB" id="A0A4R8PWU3"/>
<accession>A0A4R8PWU3</accession>
<evidence type="ECO:0000313" key="1">
    <source>
        <dbReference type="EMBL" id="TDZ27115.1"/>
    </source>
</evidence>
<reference evidence="1 2" key="1">
    <citation type="submission" date="2018-11" db="EMBL/GenBank/DDBJ databases">
        <title>Genome sequence and assembly of Colletotrichum spinosum.</title>
        <authorList>
            <person name="Gan P."/>
            <person name="Shirasu K."/>
        </authorList>
    </citation>
    <scope>NUCLEOTIDE SEQUENCE [LARGE SCALE GENOMIC DNA]</scope>
    <source>
        <strain evidence="1 2">CBS 515.97</strain>
    </source>
</reference>
<keyword evidence="2" id="KW-1185">Reference proteome</keyword>
<sequence length="70" mass="7796">MPYFSPVFRNTRCTADRDGYGRSGNRLRATVESVGLDRLLPSRHRHSDELYGCHLAELSMGTSRPEGQGG</sequence>
<dbReference type="EMBL" id="QAPG01005164">
    <property type="protein sequence ID" value="TDZ27115.1"/>
    <property type="molecule type" value="Genomic_DNA"/>
</dbReference>
<comment type="caution">
    <text evidence="1">The sequence shown here is derived from an EMBL/GenBank/DDBJ whole genome shotgun (WGS) entry which is preliminary data.</text>
</comment>
<gene>
    <name evidence="1" type="ORF">C8035_v012062</name>
</gene>
<protein>
    <submittedName>
        <fullName evidence="1">Uncharacterized protein</fullName>
    </submittedName>
</protein>
<name>A0A4R8PWU3_9PEZI</name>
<organism evidence="1 2">
    <name type="scientific">Colletotrichum spinosum</name>
    <dbReference type="NCBI Taxonomy" id="1347390"/>
    <lineage>
        <taxon>Eukaryota</taxon>
        <taxon>Fungi</taxon>
        <taxon>Dikarya</taxon>
        <taxon>Ascomycota</taxon>
        <taxon>Pezizomycotina</taxon>
        <taxon>Sordariomycetes</taxon>
        <taxon>Hypocreomycetidae</taxon>
        <taxon>Glomerellales</taxon>
        <taxon>Glomerellaceae</taxon>
        <taxon>Colletotrichum</taxon>
        <taxon>Colletotrichum orbiculare species complex</taxon>
    </lineage>
</organism>